<name>A0A6J7NU34_9ZZZZ</name>
<feature type="domain" description="Pseudouridine synthase I TruA alpha/beta" evidence="1">
    <location>
        <begin position="7"/>
        <end position="76"/>
    </location>
</feature>
<evidence type="ECO:0000313" key="2">
    <source>
        <dbReference type="EMBL" id="CAB4994223.1"/>
    </source>
</evidence>
<gene>
    <name evidence="2" type="ORF">UFOPK4020_00435</name>
</gene>
<dbReference type="GO" id="GO:0003723">
    <property type="term" value="F:RNA binding"/>
    <property type="evidence" value="ECO:0007669"/>
    <property type="project" value="InterPro"/>
</dbReference>
<reference evidence="2" key="1">
    <citation type="submission" date="2020-05" db="EMBL/GenBank/DDBJ databases">
        <authorList>
            <person name="Chiriac C."/>
            <person name="Salcher M."/>
            <person name="Ghai R."/>
            <person name="Kavagutti S V."/>
        </authorList>
    </citation>
    <scope>NUCLEOTIDE SEQUENCE</scope>
</reference>
<dbReference type="InterPro" id="IPR020095">
    <property type="entry name" value="PsdUridine_synth_TruA_C"/>
</dbReference>
<dbReference type="EMBL" id="CAFBOV010000063">
    <property type="protein sequence ID" value="CAB4994223.1"/>
    <property type="molecule type" value="Genomic_DNA"/>
</dbReference>
<evidence type="ECO:0000259" key="1">
    <source>
        <dbReference type="Pfam" id="PF01416"/>
    </source>
</evidence>
<dbReference type="Pfam" id="PF01416">
    <property type="entry name" value="PseudoU_synth_1"/>
    <property type="match status" value="1"/>
</dbReference>
<dbReference type="GO" id="GO:0009982">
    <property type="term" value="F:pseudouridine synthase activity"/>
    <property type="evidence" value="ECO:0007669"/>
    <property type="project" value="InterPro"/>
</dbReference>
<dbReference type="AlphaFoldDB" id="A0A6J7NU34"/>
<organism evidence="2">
    <name type="scientific">freshwater metagenome</name>
    <dbReference type="NCBI Taxonomy" id="449393"/>
    <lineage>
        <taxon>unclassified sequences</taxon>
        <taxon>metagenomes</taxon>
        <taxon>ecological metagenomes</taxon>
    </lineage>
</organism>
<dbReference type="InterPro" id="IPR020103">
    <property type="entry name" value="PsdUridine_synth_cat_dom_sf"/>
</dbReference>
<dbReference type="GO" id="GO:0001522">
    <property type="term" value="P:pseudouridine synthesis"/>
    <property type="evidence" value="ECO:0007669"/>
    <property type="project" value="InterPro"/>
</dbReference>
<accession>A0A6J7NU34</accession>
<dbReference type="SUPFAM" id="SSF55120">
    <property type="entry name" value="Pseudouridine synthase"/>
    <property type="match status" value="1"/>
</dbReference>
<protein>
    <submittedName>
        <fullName evidence="2">Unannotated protein</fullName>
    </submittedName>
</protein>
<dbReference type="InterPro" id="IPR020097">
    <property type="entry name" value="PsdUridine_synth_TruA_a/b_dom"/>
</dbReference>
<proteinExistence type="predicted"/>
<dbReference type="Gene3D" id="3.30.70.660">
    <property type="entry name" value="Pseudouridine synthase I, catalytic domain, C-terminal subdomain"/>
    <property type="match status" value="1"/>
</dbReference>
<sequence>MQATWHNRGDGIFTFDIRANAFCHQMVRSLVGTFVDIGVGKRPSSDMMTLIRSGDRAEASQLAPPQGLCLVEVGYPDAGITP</sequence>